<feature type="compositionally biased region" description="Basic and acidic residues" evidence="1">
    <location>
        <begin position="328"/>
        <end position="345"/>
    </location>
</feature>
<evidence type="ECO:0000256" key="1">
    <source>
        <dbReference type="SAM" id="MobiDB-lite"/>
    </source>
</evidence>
<feature type="region of interest" description="Disordered" evidence="1">
    <location>
        <begin position="328"/>
        <end position="349"/>
    </location>
</feature>
<feature type="compositionally biased region" description="Polar residues" evidence="1">
    <location>
        <begin position="17"/>
        <end position="31"/>
    </location>
</feature>
<organism evidence="2 3">
    <name type="scientific">Nyctereutes procyonoides</name>
    <name type="common">Raccoon dog</name>
    <name type="synonym">Canis procyonoides</name>
    <dbReference type="NCBI Taxonomy" id="34880"/>
    <lineage>
        <taxon>Eukaryota</taxon>
        <taxon>Metazoa</taxon>
        <taxon>Chordata</taxon>
        <taxon>Craniata</taxon>
        <taxon>Vertebrata</taxon>
        <taxon>Euteleostomi</taxon>
        <taxon>Mammalia</taxon>
        <taxon>Eutheria</taxon>
        <taxon>Laurasiatheria</taxon>
        <taxon>Carnivora</taxon>
        <taxon>Caniformia</taxon>
        <taxon>Canidae</taxon>
        <taxon>Nyctereutes</taxon>
    </lineage>
</organism>
<sequence>MLHMGVQRVPTTTLENSSAFSYKGQPHSNQVVGDFPRGSQDAAAKETGEWILDSKSQQNSTGTRRGAGEAEASPPGAERGASADLALPFPYTFLNSWTKEFNLACLPLPTDLRIQPEPVSGVLISITSSPKAPTAVFPPLKGSDQIKQRGELHVQKSSAWDSESKAHGRKGVSSKIFQNPDSREVAHNLKIAQVLAAHRPAIQKWMLKRRHQMKGAHAQGAPATLHAPLGSAVPALVALLPVVLPDTHHSPHFLRGLLDNKGAKVVVSRVHVATGCHSSYIKMAFLVCGGKHRSPREEFAQILLQAPLPVSPHLPKNSGAYLQLSWRNQEDSPRPEMDSSSRQEEGLSLLPTTHPLTCELLPPH</sequence>
<evidence type="ECO:0000313" key="3">
    <source>
        <dbReference type="Proteomes" id="UP000645828"/>
    </source>
</evidence>
<gene>
    <name evidence="2" type="ORF">NYPRO_LOCUS8328</name>
</gene>
<dbReference type="AlphaFoldDB" id="A0A811YGV6"/>
<feature type="region of interest" description="Disordered" evidence="1">
    <location>
        <begin position="17"/>
        <end position="82"/>
    </location>
</feature>
<dbReference type="EMBL" id="CAJHUB010000675">
    <property type="protein sequence ID" value="CAD7675533.1"/>
    <property type="molecule type" value="Genomic_DNA"/>
</dbReference>
<dbReference type="Proteomes" id="UP000645828">
    <property type="component" value="Unassembled WGS sequence"/>
</dbReference>
<keyword evidence="3" id="KW-1185">Reference proteome</keyword>
<proteinExistence type="predicted"/>
<feature type="compositionally biased region" description="Low complexity" evidence="1">
    <location>
        <begin position="69"/>
        <end position="80"/>
    </location>
</feature>
<name>A0A811YGV6_NYCPR</name>
<comment type="caution">
    <text evidence="2">The sequence shown here is derived from an EMBL/GenBank/DDBJ whole genome shotgun (WGS) entry which is preliminary data.</text>
</comment>
<feature type="region of interest" description="Disordered" evidence="1">
    <location>
        <begin position="156"/>
        <end position="175"/>
    </location>
</feature>
<protein>
    <submittedName>
        <fullName evidence="2">(raccoon dog) hypothetical protein</fullName>
    </submittedName>
</protein>
<feature type="compositionally biased region" description="Polar residues" evidence="1">
    <location>
        <begin position="54"/>
        <end position="63"/>
    </location>
</feature>
<reference evidence="2" key="1">
    <citation type="submission" date="2020-12" db="EMBL/GenBank/DDBJ databases">
        <authorList>
            <consortium name="Molecular Ecology Group"/>
        </authorList>
    </citation>
    <scope>NUCLEOTIDE SEQUENCE</scope>
    <source>
        <strain evidence="2">TBG_1078</strain>
    </source>
</reference>
<accession>A0A811YGV6</accession>
<evidence type="ECO:0000313" key="2">
    <source>
        <dbReference type="EMBL" id="CAD7675533.1"/>
    </source>
</evidence>